<dbReference type="GO" id="GO:0010041">
    <property type="term" value="P:response to iron(III) ion"/>
    <property type="evidence" value="ECO:0007669"/>
    <property type="project" value="TreeGrafter"/>
</dbReference>
<evidence type="ECO:0000313" key="11">
    <source>
        <dbReference type="Proteomes" id="UP000646053"/>
    </source>
</evidence>
<dbReference type="Pfam" id="PF13231">
    <property type="entry name" value="PMT_2"/>
    <property type="match status" value="1"/>
</dbReference>
<comment type="subcellular location">
    <subcellularLocation>
        <location evidence="1">Cell membrane</location>
        <topology evidence="1">Multi-pass membrane protein</topology>
    </subcellularLocation>
</comment>
<dbReference type="InterPro" id="IPR038731">
    <property type="entry name" value="RgtA/B/C-like"/>
</dbReference>
<proteinExistence type="predicted"/>
<feature type="transmembrane region" description="Helical" evidence="8">
    <location>
        <begin position="309"/>
        <end position="327"/>
    </location>
</feature>
<keyword evidence="3" id="KW-0328">Glycosyltransferase</keyword>
<keyword evidence="5 8" id="KW-0812">Transmembrane</keyword>
<keyword evidence="2" id="KW-1003">Cell membrane</keyword>
<accession>A0A8J7YWB0</accession>
<evidence type="ECO:0000256" key="8">
    <source>
        <dbReference type="SAM" id="Phobius"/>
    </source>
</evidence>
<evidence type="ECO:0000313" key="10">
    <source>
        <dbReference type="EMBL" id="NDJ15794.1"/>
    </source>
</evidence>
<dbReference type="PANTHER" id="PTHR33908:SF3">
    <property type="entry name" value="UNDECAPRENYL PHOSPHATE-ALPHA-4-AMINO-4-DEOXY-L-ARABINOSE ARABINOSYL TRANSFERASE"/>
    <property type="match status" value="1"/>
</dbReference>
<evidence type="ECO:0000259" key="9">
    <source>
        <dbReference type="Pfam" id="PF13231"/>
    </source>
</evidence>
<dbReference type="EMBL" id="WVIE01000001">
    <property type="protein sequence ID" value="NDJ15794.1"/>
    <property type="molecule type" value="Genomic_DNA"/>
</dbReference>
<evidence type="ECO:0000256" key="5">
    <source>
        <dbReference type="ARBA" id="ARBA00022692"/>
    </source>
</evidence>
<comment type="caution">
    <text evidence="10">The sequence shown here is derived from an EMBL/GenBank/DDBJ whole genome shotgun (WGS) entry which is preliminary data.</text>
</comment>
<dbReference type="GO" id="GO:0016763">
    <property type="term" value="F:pentosyltransferase activity"/>
    <property type="evidence" value="ECO:0007669"/>
    <property type="project" value="TreeGrafter"/>
</dbReference>
<feature type="transmembrane region" description="Helical" evidence="8">
    <location>
        <begin position="403"/>
        <end position="420"/>
    </location>
</feature>
<feature type="transmembrane region" description="Helical" evidence="8">
    <location>
        <begin position="187"/>
        <end position="213"/>
    </location>
</feature>
<feature type="domain" description="Glycosyltransferase RgtA/B/C/D-like" evidence="9">
    <location>
        <begin position="85"/>
        <end position="240"/>
    </location>
</feature>
<keyword evidence="4" id="KW-0808">Transferase</keyword>
<feature type="transmembrane region" description="Helical" evidence="8">
    <location>
        <begin position="157"/>
        <end position="175"/>
    </location>
</feature>
<gene>
    <name evidence="10" type="ORF">GS601_00570</name>
</gene>
<dbReference type="GO" id="GO:0005886">
    <property type="term" value="C:plasma membrane"/>
    <property type="evidence" value="ECO:0007669"/>
    <property type="project" value="UniProtKB-SubCell"/>
</dbReference>
<evidence type="ECO:0000256" key="6">
    <source>
        <dbReference type="ARBA" id="ARBA00022989"/>
    </source>
</evidence>
<dbReference type="AlphaFoldDB" id="A0A8J7YWB0"/>
<evidence type="ECO:0000256" key="7">
    <source>
        <dbReference type="ARBA" id="ARBA00023136"/>
    </source>
</evidence>
<evidence type="ECO:0000256" key="4">
    <source>
        <dbReference type="ARBA" id="ARBA00022679"/>
    </source>
</evidence>
<reference evidence="10" key="1">
    <citation type="submission" date="2019-12" db="EMBL/GenBank/DDBJ databases">
        <title>High-Quality draft genome sequences of three cyanobacteria isolated from the limestone walls of the Old Cathedral of Coimbra.</title>
        <authorList>
            <person name="Tiago I."/>
            <person name="Soares F."/>
            <person name="Portugal A."/>
        </authorList>
    </citation>
    <scope>NUCLEOTIDE SEQUENCE</scope>
    <source>
        <strain evidence="10">A</strain>
    </source>
</reference>
<keyword evidence="7 8" id="KW-0472">Membrane</keyword>
<keyword evidence="6 8" id="KW-1133">Transmembrane helix</keyword>
<name>A0A8J7YWB0_9CYAN</name>
<dbReference type="PANTHER" id="PTHR33908">
    <property type="entry name" value="MANNOSYLTRANSFERASE YKCB-RELATED"/>
    <property type="match status" value="1"/>
</dbReference>
<sequence>MNREISTNSAYDQGAPRDRGWVDPAWAVGLLLSAVILLTVNLGSLPLRDWDEGIVAQIAREMVRSPGEALLWLYPKELSGNPYFNKPPLIHWLVALSYRVGGMSEWTSRLPGAVLTALSVPVVYGIGREVFFRRSPAVLAALVYLTSLPVIRNGRLAMLDGAVLCWFTLMMWFVLRSRRDLRWGLGIGISFGLICLTKGMLGVLLGAIALGFLAWDTPRVLASRYLWGGFFLGCVPVALWYGAQIQHYGQLFIETHLLDQSLKRISDQVSNNRGAIWFYGLDILKNGVPWVLFLPAGFRYAWEHRNLGWAKLVLVWAGVYFLVISVMQTKLPWYSLPLYPAFALVVGAQINRLWTPLLADLRHDRAIPQARIWATWFTVLAIAAWGLWAFYTFSPQAEVDLQLIFATLAFTLTVTAILILRHDTQFVAVLIWGMYLTLLTFVMSDNWVWELQEAYPVKPVAAMIRQYTPQKQVIYTSYPYNRPSLNFYSDRQVVPVSKAEIQKHWREGVHPYFLVEPDWLKTLPQKEQQVLGTKQGWALVARRHPSG</sequence>
<feature type="transmembrane region" description="Helical" evidence="8">
    <location>
        <begin position="225"/>
        <end position="243"/>
    </location>
</feature>
<feature type="transmembrane region" description="Helical" evidence="8">
    <location>
        <begin position="427"/>
        <end position="449"/>
    </location>
</feature>
<dbReference type="RefSeq" id="WP_162421205.1">
    <property type="nucleotide sequence ID" value="NZ_WVIE01000001.1"/>
</dbReference>
<feature type="transmembrane region" description="Helical" evidence="8">
    <location>
        <begin position="131"/>
        <end position="151"/>
    </location>
</feature>
<protein>
    <submittedName>
        <fullName evidence="10">Phospholipid carrier-dependent glycosyltransferase</fullName>
    </submittedName>
</protein>
<feature type="transmembrane region" description="Helical" evidence="8">
    <location>
        <begin position="21"/>
        <end position="40"/>
    </location>
</feature>
<feature type="transmembrane region" description="Helical" evidence="8">
    <location>
        <begin position="333"/>
        <end position="351"/>
    </location>
</feature>
<evidence type="ECO:0000256" key="1">
    <source>
        <dbReference type="ARBA" id="ARBA00004651"/>
    </source>
</evidence>
<organism evidence="10 11">
    <name type="scientific">Myxacorys almedinensis A</name>
    <dbReference type="NCBI Taxonomy" id="2690445"/>
    <lineage>
        <taxon>Bacteria</taxon>
        <taxon>Bacillati</taxon>
        <taxon>Cyanobacteriota</taxon>
        <taxon>Cyanophyceae</taxon>
        <taxon>Leptolyngbyales</taxon>
        <taxon>Leptolyngbyaceae</taxon>
        <taxon>Myxacorys</taxon>
        <taxon>Myxacorys almedinensis</taxon>
    </lineage>
</organism>
<dbReference type="GO" id="GO:0009103">
    <property type="term" value="P:lipopolysaccharide biosynthetic process"/>
    <property type="evidence" value="ECO:0007669"/>
    <property type="project" value="UniProtKB-ARBA"/>
</dbReference>
<dbReference type="InterPro" id="IPR050297">
    <property type="entry name" value="LipidA_mod_glycosyltrf_83"/>
</dbReference>
<feature type="transmembrane region" description="Helical" evidence="8">
    <location>
        <begin position="372"/>
        <end position="391"/>
    </location>
</feature>
<keyword evidence="11" id="KW-1185">Reference proteome</keyword>
<dbReference type="Proteomes" id="UP000646053">
    <property type="component" value="Unassembled WGS sequence"/>
</dbReference>
<evidence type="ECO:0000256" key="3">
    <source>
        <dbReference type="ARBA" id="ARBA00022676"/>
    </source>
</evidence>
<evidence type="ECO:0000256" key="2">
    <source>
        <dbReference type="ARBA" id="ARBA00022475"/>
    </source>
</evidence>